<dbReference type="Gene3D" id="1.10.357.10">
    <property type="entry name" value="Tetracycline Repressor, domain 2"/>
    <property type="match status" value="1"/>
</dbReference>
<keyword evidence="1 2" id="KW-0238">DNA-binding</keyword>
<dbReference type="Gene3D" id="1.10.10.60">
    <property type="entry name" value="Homeodomain-like"/>
    <property type="match status" value="1"/>
</dbReference>
<dbReference type="InterPro" id="IPR036271">
    <property type="entry name" value="Tet_transcr_reg_TetR-rel_C_sf"/>
</dbReference>
<evidence type="ECO:0000259" key="3">
    <source>
        <dbReference type="PROSITE" id="PS50977"/>
    </source>
</evidence>
<gene>
    <name evidence="4" type="ORF">HMPREF9488_00446</name>
</gene>
<dbReference type="OrthoDB" id="9780939at2"/>
<accession>E7G6Q8</accession>
<dbReference type="GO" id="GO:0003677">
    <property type="term" value="F:DNA binding"/>
    <property type="evidence" value="ECO:0007669"/>
    <property type="project" value="UniProtKB-UniRule"/>
</dbReference>
<dbReference type="Pfam" id="PF00440">
    <property type="entry name" value="TetR_N"/>
    <property type="match status" value="1"/>
</dbReference>
<comment type="caution">
    <text evidence="4">The sequence shown here is derived from an EMBL/GenBank/DDBJ whole genome shotgun (WGS) entry which is preliminary data.</text>
</comment>
<dbReference type="HOGENOM" id="CLU_069356_45_0_9"/>
<sequence length="206" mass="24861">MNEKFLELPKEKQLKIINAGMEYFGKYGYKSASTDDIAARAEISKGLLFYYFHNKKSFYLYLYDYCAELMLDYINSSRIQEITDFFDIMDCGAALKMRMIVDYPYLMSFVMKAYYSQKEAVTEDINHMIEETISTTFDIYFKNTDWSKFRDEIDPQQIYQMLLWMIDGYMLDKQRTQQDISVEDMLVDFNSWKNMFKKMCYKEEYL</sequence>
<dbReference type="PANTHER" id="PTHR30328:SF54">
    <property type="entry name" value="HTH-TYPE TRANSCRIPTIONAL REPRESSOR SCO4008"/>
    <property type="match status" value="1"/>
</dbReference>
<dbReference type="InterPro" id="IPR001647">
    <property type="entry name" value="HTH_TetR"/>
</dbReference>
<dbReference type="STRING" id="100884.GCA_000269565_01264"/>
<dbReference type="PROSITE" id="PS50977">
    <property type="entry name" value="HTH_TETR_2"/>
    <property type="match status" value="1"/>
</dbReference>
<feature type="domain" description="HTH tetR-type" evidence="3">
    <location>
        <begin position="10"/>
        <end position="70"/>
    </location>
</feature>
<reference evidence="4 5" key="1">
    <citation type="submission" date="2010-12" db="EMBL/GenBank/DDBJ databases">
        <title>The Genome Sequence of Coprobacillus sp. strain 29_1.</title>
        <authorList>
            <consortium name="The Broad Institute Genome Sequencing Platform"/>
            <person name="Earl A."/>
            <person name="Ward D."/>
            <person name="Feldgarden M."/>
            <person name="Gevers D."/>
            <person name="Daigneault M."/>
            <person name="Sibley C.D."/>
            <person name="White A."/>
            <person name="Strauss J."/>
            <person name="Allen-Vercoe E."/>
            <person name="Young S.K."/>
            <person name="Zeng Q."/>
            <person name="Gargeya S."/>
            <person name="Fitzgerald M."/>
            <person name="Haas B."/>
            <person name="Abouelleil A."/>
            <person name="Alvarado L."/>
            <person name="Arachchi H.M."/>
            <person name="Berlin A."/>
            <person name="Brown A."/>
            <person name="Chapman S.B."/>
            <person name="Chen Z."/>
            <person name="Dunbar C."/>
            <person name="Freedman E."/>
            <person name="Gearin G."/>
            <person name="Gellesch M."/>
            <person name="Goldberg J."/>
            <person name="Griggs A."/>
            <person name="Gujja S."/>
            <person name="Heilman E."/>
            <person name="Heiman D."/>
            <person name="Howarth C."/>
            <person name="Larson L."/>
            <person name="Lui A."/>
            <person name="MacDonald P.J.P."/>
            <person name="Mehta T."/>
            <person name="Montmayeur A."/>
            <person name="Murphy C."/>
            <person name="Neiman D."/>
            <person name="Pearson M."/>
            <person name="Priest M."/>
            <person name="Roberts A."/>
            <person name="Saif S."/>
            <person name="Shea T."/>
            <person name="Shenoy N."/>
            <person name="Sisk P."/>
            <person name="Stolte C."/>
            <person name="Sykes S."/>
            <person name="White J."/>
            <person name="Yandava C."/>
            <person name="Nusbaum C."/>
            <person name="Birren B."/>
        </authorList>
    </citation>
    <scope>NUCLEOTIDE SEQUENCE [LARGE SCALE GENOMIC DNA]</scope>
    <source>
        <strain evidence="4 5">29_1</strain>
    </source>
</reference>
<evidence type="ECO:0000313" key="5">
    <source>
        <dbReference type="Proteomes" id="UP000003157"/>
    </source>
</evidence>
<dbReference type="PRINTS" id="PR00455">
    <property type="entry name" value="HTHTETR"/>
</dbReference>
<dbReference type="AlphaFoldDB" id="E7G6Q8"/>
<dbReference type="eggNOG" id="COG1309">
    <property type="taxonomic scope" value="Bacteria"/>
</dbReference>
<dbReference type="InterPro" id="IPR009057">
    <property type="entry name" value="Homeodomain-like_sf"/>
</dbReference>
<dbReference type="PANTHER" id="PTHR30328">
    <property type="entry name" value="TRANSCRIPTIONAL REPRESSOR"/>
    <property type="match status" value="1"/>
</dbReference>
<dbReference type="SUPFAM" id="SSF48498">
    <property type="entry name" value="Tetracyclin repressor-like, C-terminal domain"/>
    <property type="match status" value="1"/>
</dbReference>
<evidence type="ECO:0000256" key="1">
    <source>
        <dbReference type="ARBA" id="ARBA00023125"/>
    </source>
</evidence>
<dbReference type="SUPFAM" id="SSF46689">
    <property type="entry name" value="Homeodomain-like"/>
    <property type="match status" value="1"/>
</dbReference>
<dbReference type="RefSeq" id="WP_008787567.1">
    <property type="nucleotide sequence ID" value="NZ_AKCB01000001.1"/>
</dbReference>
<dbReference type="GeneID" id="78229144"/>
<name>E7G6Q8_9FIRM</name>
<organism evidence="4 5">
    <name type="scientific">Coprobacillus cateniformis</name>
    <dbReference type="NCBI Taxonomy" id="100884"/>
    <lineage>
        <taxon>Bacteria</taxon>
        <taxon>Bacillati</taxon>
        <taxon>Bacillota</taxon>
        <taxon>Erysipelotrichia</taxon>
        <taxon>Erysipelotrichales</taxon>
        <taxon>Coprobacillaceae</taxon>
        <taxon>Coprobacillus</taxon>
    </lineage>
</organism>
<dbReference type="Proteomes" id="UP000003157">
    <property type="component" value="Unassembled WGS sequence"/>
</dbReference>
<evidence type="ECO:0000256" key="2">
    <source>
        <dbReference type="PROSITE-ProRule" id="PRU00335"/>
    </source>
</evidence>
<evidence type="ECO:0000313" key="4">
    <source>
        <dbReference type="EMBL" id="EFW06214.1"/>
    </source>
</evidence>
<keyword evidence="5" id="KW-1185">Reference proteome</keyword>
<dbReference type="InterPro" id="IPR050109">
    <property type="entry name" value="HTH-type_TetR-like_transc_reg"/>
</dbReference>
<dbReference type="GO" id="GO:0006355">
    <property type="term" value="P:regulation of DNA-templated transcription"/>
    <property type="evidence" value="ECO:0007669"/>
    <property type="project" value="UniProtKB-ARBA"/>
</dbReference>
<protein>
    <recommendedName>
        <fullName evidence="3">HTH tetR-type domain-containing protein</fullName>
    </recommendedName>
</protein>
<proteinExistence type="predicted"/>
<feature type="DNA-binding region" description="H-T-H motif" evidence="2">
    <location>
        <begin position="33"/>
        <end position="52"/>
    </location>
</feature>
<dbReference type="EMBL" id="ADKX01000007">
    <property type="protein sequence ID" value="EFW06214.1"/>
    <property type="molecule type" value="Genomic_DNA"/>
</dbReference>